<feature type="region of interest" description="Disordered" evidence="1">
    <location>
        <begin position="78"/>
        <end position="108"/>
    </location>
</feature>
<evidence type="ECO:0000313" key="2">
    <source>
        <dbReference type="EMBL" id="CAE0717903.1"/>
    </source>
</evidence>
<organism evidence="3">
    <name type="scientific">Pseudo-nitzschia australis</name>
    <dbReference type="NCBI Taxonomy" id="44445"/>
    <lineage>
        <taxon>Eukaryota</taxon>
        <taxon>Sar</taxon>
        <taxon>Stramenopiles</taxon>
        <taxon>Ochrophyta</taxon>
        <taxon>Bacillariophyta</taxon>
        <taxon>Bacillariophyceae</taxon>
        <taxon>Bacillariophycidae</taxon>
        <taxon>Bacillariales</taxon>
        <taxon>Bacillariaceae</taxon>
        <taxon>Pseudo-nitzschia</taxon>
    </lineage>
</organism>
<reference evidence="3" key="1">
    <citation type="submission" date="2021-01" db="EMBL/GenBank/DDBJ databases">
        <authorList>
            <person name="Corre E."/>
            <person name="Pelletier E."/>
            <person name="Niang G."/>
            <person name="Scheremetjew M."/>
            <person name="Finn R."/>
            <person name="Kale V."/>
            <person name="Holt S."/>
            <person name="Cochrane G."/>
            <person name="Meng A."/>
            <person name="Brown T."/>
            <person name="Cohen L."/>
        </authorList>
    </citation>
    <scope>NUCLEOTIDE SEQUENCE</scope>
    <source>
        <strain evidence="3">10249 10 AB</strain>
    </source>
</reference>
<protein>
    <submittedName>
        <fullName evidence="3">Uncharacterized protein</fullName>
    </submittedName>
</protein>
<evidence type="ECO:0000313" key="3">
    <source>
        <dbReference type="EMBL" id="CAE0717904.1"/>
    </source>
</evidence>
<gene>
    <name evidence="2" type="ORF">PAUS00366_LOCUS10656</name>
    <name evidence="3" type="ORF">PAUS00366_LOCUS10657</name>
</gene>
<evidence type="ECO:0000256" key="1">
    <source>
        <dbReference type="SAM" id="MobiDB-lite"/>
    </source>
</evidence>
<accession>A0A6U9Z6F0</accession>
<sequence>MACTCRAWPTARSCRNATEFASVLGSIPSRRRHRRSLPWRFPRRSLRCVLCTASFTEPPDRGRSQCIPRCDSWHRVGKGTDTNKTNTNETKQNDGWRGGQTQTQSNSNSNDVVLLPFVPAYSTCMPCTRHDESENNSAATDNCTGNNEGFCWRACMHPAMLVENPDGPFENEIETDTSPTSNGHDGEDAVYPRKDDRDNGNEGNPHDRSVSGHHE</sequence>
<dbReference type="AlphaFoldDB" id="A0A6U9Z6F0"/>
<dbReference type="EMBL" id="HBIX01014568">
    <property type="protein sequence ID" value="CAE0717904.1"/>
    <property type="molecule type" value="Transcribed_RNA"/>
</dbReference>
<dbReference type="EMBL" id="HBIX01014567">
    <property type="protein sequence ID" value="CAE0717903.1"/>
    <property type="molecule type" value="Transcribed_RNA"/>
</dbReference>
<name>A0A6U9Z6F0_9STRA</name>
<feature type="compositionally biased region" description="Polar residues" evidence="1">
    <location>
        <begin position="99"/>
        <end position="108"/>
    </location>
</feature>
<proteinExistence type="predicted"/>
<feature type="compositionally biased region" description="Low complexity" evidence="1">
    <location>
        <begin position="80"/>
        <end position="90"/>
    </location>
</feature>
<feature type="region of interest" description="Disordered" evidence="1">
    <location>
        <begin position="166"/>
        <end position="215"/>
    </location>
</feature>
<feature type="compositionally biased region" description="Basic and acidic residues" evidence="1">
    <location>
        <begin position="184"/>
        <end position="215"/>
    </location>
</feature>